<feature type="binding site" evidence="5 8">
    <location>
        <begin position="160"/>
        <end position="162"/>
    </location>
    <ligand>
        <name>substrate</name>
    </ligand>
</feature>
<keyword evidence="5" id="KW-0963">Cytoplasm</keyword>
<feature type="binding site" evidence="5 8">
    <location>
        <begin position="147"/>
        <end position="149"/>
    </location>
    <ligand>
        <name>substrate</name>
    </ligand>
</feature>
<evidence type="ECO:0000259" key="10">
    <source>
        <dbReference type="PROSITE" id="PS51733"/>
    </source>
</evidence>
<dbReference type="InterPro" id="IPR000544">
    <property type="entry name" value="Octanoyltransferase"/>
</dbReference>
<organism evidence="11 12">
    <name type="scientific">Desulfarculus baarsii (strain ATCC 33931 / DSM 2075 / LMG 7858 / VKM B-1802 / 2st14)</name>
    <dbReference type="NCBI Taxonomy" id="644282"/>
    <lineage>
        <taxon>Bacteria</taxon>
        <taxon>Pseudomonadati</taxon>
        <taxon>Thermodesulfobacteriota</taxon>
        <taxon>Desulfarculia</taxon>
        <taxon>Desulfarculales</taxon>
        <taxon>Desulfarculaceae</taxon>
        <taxon>Desulfarculus</taxon>
    </lineage>
</organism>
<comment type="catalytic activity">
    <reaction evidence="5 6">
        <text>octanoyl-[ACP] + L-lysyl-[protein] = N(6)-octanoyl-L-lysyl-[protein] + holo-[ACP] + H(+)</text>
        <dbReference type="Rhea" id="RHEA:17665"/>
        <dbReference type="Rhea" id="RHEA-COMP:9636"/>
        <dbReference type="Rhea" id="RHEA-COMP:9685"/>
        <dbReference type="Rhea" id="RHEA-COMP:9752"/>
        <dbReference type="Rhea" id="RHEA-COMP:9928"/>
        <dbReference type="ChEBI" id="CHEBI:15378"/>
        <dbReference type="ChEBI" id="CHEBI:29969"/>
        <dbReference type="ChEBI" id="CHEBI:64479"/>
        <dbReference type="ChEBI" id="CHEBI:78463"/>
        <dbReference type="ChEBI" id="CHEBI:78809"/>
        <dbReference type="EC" id="2.3.1.181"/>
    </reaction>
</comment>
<dbReference type="PIRSF" id="PIRSF016262">
    <property type="entry name" value="LPLase"/>
    <property type="match status" value="1"/>
</dbReference>
<evidence type="ECO:0000256" key="8">
    <source>
        <dbReference type="PIRSR" id="PIRSR016262-2"/>
    </source>
</evidence>
<dbReference type="PANTHER" id="PTHR10993">
    <property type="entry name" value="OCTANOYLTRANSFERASE"/>
    <property type="match status" value="1"/>
</dbReference>
<dbReference type="HAMAP" id="MF_00013">
    <property type="entry name" value="LipB"/>
    <property type="match status" value="1"/>
</dbReference>
<dbReference type="CDD" id="cd16444">
    <property type="entry name" value="LipB"/>
    <property type="match status" value="1"/>
</dbReference>
<dbReference type="Proteomes" id="UP000009047">
    <property type="component" value="Chromosome"/>
</dbReference>
<dbReference type="SUPFAM" id="SSF55681">
    <property type="entry name" value="Class II aaRS and biotin synthetases"/>
    <property type="match status" value="1"/>
</dbReference>
<sequence length="223" mass="24327">MNDNDNNIERLDWGVRDYLRALEAMRQRHAARAAGQVADAIICVEHPKVFTLGKRGGREHILLDDEELARQGFSVYHVERGGDVTYHGPGQAVIYPVIDLRARRMGVRALVEAVAGAICQVTAEYGLTAAWDDERPGVWTHGRKIAAVGLAIPQRVSMHGLAFNVCPDLGHYRLIEACGLSAESTSLCQELGRPVSVTEVHDRLFAALCRQLALAAGSLGAHD</sequence>
<dbReference type="InterPro" id="IPR020605">
    <property type="entry name" value="Octanoyltransferase_CS"/>
</dbReference>
<dbReference type="GO" id="GO:0009249">
    <property type="term" value="P:protein lipoylation"/>
    <property type="evidence" value="ECO:0007669"/>
    <property type="project" value="InterPro"/>
</dbReference>
<protein>
    <recommendedName>
        <fullName evidence="5 6">Octanoyltransferase</fullName>
        <ecNumber evidence="5 6">2.3.1.181</ecNumber>
    </recommendedName>
    <alternativeName>
        <fullName evidence="5">Lipoate-protein ligase B</fullName>
    </alternativeName>
    <alternativeName>
        <fullName evidence="5">Lipoyl/octanoyl transferase</fullName>
    </alternativeName>
    <alternativeName>
        <fullName evidence="5">Octanoyl-[acyl-carrier-protein]-protein N-octanoyltransferase</fullName>
    </alternativeName>
</protein>
<feature type="domain" description="BPL/LPL catalytic" evidence="10">
    <location>
        <begin position="35"/>
        <end position="216"/>
    </location>
</feature>
<dbReference type="PROSITE" id="PS51733">
    <property type="entry name" value="BPL_LPL_CATALYTIC"/>
    <property type="match status" value="1"/>
</dbReference>
<dbReference type="STRING" id="644282.Deba_0717"/>
<dbReference type="PANTHER" id="PTHR10993:SF7">
    <property type="entry name" value="LIPOYLTRANSFERASE 2, MITOCHONDRIAL-RELATED"/>
    <property type="match status" value="1"/>
</dbReference>
<proteinExistence type="inferred from homology"/>
<comment type="function">
    <text evidence="4 5 6">Catalyzes the transfer of endogenously produced octanoic acid from octanoyl-acyl-carrier-protein onto the lipoyl domains of lipoate-dependent enzymes. Lipoyl-ACP can also act as a substrate although octanoyl-ACP is likely to be the physiological substrate.</text>
</comment>
<reference evidence="11 12" key="1">
    <citation type="journal article" date="2010" name="Stand. Genomic Sci.">
        <title>Complete genome sequence of Desulfarculus baarsii type strain (2st14).</title>
        <authorList>
            <person name="Sun H."/>
            <person name="Spring S."/>
            <person name="Lapidus A."/>
            <person name="Davenport K."/>
            <person name="Del Rio T.G."/>
            <person name="Tice H."/>
            <person name="Nolan M."/>
            <person name="Copeland A."/>
            <person name="Cheng J.F."/>
            <person name="Lucas S."/>
            <person name="Tapia R."/>
            <person name="Goodwin L."/>
            <person name="Pitluck S."/>
            <person name="Ivanova N."/>
            <person name="Pagani I."/>
            <person name="Mavromatis K."/>
            <person name="Ovchinnikova G."/>
            <person name="Pati A."/>
            <person name="Chen A."/>
            <person name="Palaniappan K."/>
            <person name="Hauser L."/>
            <person name="Chang Y.J."/>
            <person name="Jeffries C.D."/>
            <person name="Detter J.C."/>
            <person name="Han C."/>
            <person name="Rohde M."/>
            <person name="Brambilla E."/>
            <person name="Goker M."/>
            <person name="Woyke T."/>
            <person name="Bristow J."/>
            <person name="Eisen J.A."/>
            <person name="Markowitz V."/>
            <person name="Hugenholtz P."/>
            <person name="Kyrpides N.C."/>
            <person name="Klenk H.P."/>
            <person name="Land M."/>
        </authorList>
    </citation>
    <scope>NUCLEOTIDE SEQUENCE [LARGE SCALE GENOMIC DNA]</scope>
    <source>
        <strain evidence="12">ATCC 33931 / DSM 2075 / LMG 7858 / VKM B-1802 / 2st14</strain>
    </source>
</reference>
<evidence type="ECO:0000256" key="4">
    <source>
        <dbReference type="ARBA" id="ARBA00024732"/>
    </source>
</evidence>
<dbReference type="KEGG" id="dbr:Deba_0717"/>
<name>E1QEV3_DESB2</name>
<keyword evidence="2 5" id="KW-0808">Transferase</keyword>
<feature type="active site" description="Acyl-thioester intermediate" evidence="5 7">
    <location>
        <position position="178"/>
    </location>
</feature>
<dbReference type="EMBL" id="CP002085">
    <property type="protein sequence ID" value="ADK84089.1"/>
    <property type="molecule type" value="Genomic_DNA"/>
</dbReference>
<dbReference type="eggNOG" id="COG0321">
    <property type="taxonomic scope" value="Bacteria"/>
</dbReference>
<dbReference type="HOGENOM" id="CLU_035168_1_3_7"/>
<keyword evidence="12" id="KW-1185">Reference proteome</keyword>
<comment type="subcellular location">
    <subcellularLocation>
        <location evidence="5">Cytoplasm</location>
    </subcellularLocation>
</comment>
<comment type="pathway">
    <text evidence="1 5 6">Protein modification; protein lipoylation via endogenous pathway; protein N(6)-(lipoyl)lysine from octanoyl-[acyl-carrier-protein]: step 1/2.</text>
</comment>
<keyword evidence="3 5" id="KW-0012">Acyltransferase</keyword>
<comment type="similarity">
    <text evidence="5 6">Belongs to the LipB family.</text>
</comment>
<dbReference type="NCBIfam" id="TIGR00214">
    <property type="entry name" value="lipB"/>
    <property type="match status" value="1"/>
</dbReference>
<dbReference type="GO" id="GO:0033819">
    <property type="term" value="F:lipoyl(octanoyl) transferase activity"/>
    <property type="evidence" value="ECO:0007669"/>
    <property type="project" value="UniProtKB-EC"/>
</dbReference>
<dbReference type="NCBIfam" id="NF010925">
    <property type="entry name" value="PRK14345.1"/>
    <property type="match status" value="1"/>
</dbReference>
<keyword evidence="11" id="KW-0436">Ligase</keyword>
<dbReference type="GO" id="GO:0016874">
    <property type="term" value="F:ligase activity"/>
    <property type="evidence" value="ECO:0007669"/>
    <property type="project" value="UniProtKB-KW"/>
</dbReference>
<dbReference type="PROSITE" id="PS01313">
    <property type="entry name" value="LIPB"/>
    <property type="match status" value="1"/>
</dbReference>
<dbReference type="AlphaFoldDB" id="E1QEV3"/>
<evidence type="ECO:0000256" key="3">
    <source>
        <dbReference type="ARBA" id="ARBA00023315"/>
    </source>
</evidence>
<feature type="binding site" evidence="5 8">
    <location>
        <begin position="80"/>
        <end position="87"/>
    </location>
    <ligand>
        <name>substrate</name>
    </ligand>
</feature>
<dbReference type="Gene3D" id="3.30.930.10">
    <property type="entry name" value="Bira Bifunctional Protein, Domain 2"/>
    <property type="match status" value="1"/>
</dbReference>
<evidence type="ECO:0000256" key="2">
    <source>
        <dbReference type="ARBA" id="ARBA00022679"/>
    </source>
</evidence>
<dbReference type="GO" id="GO:0005737">
    <property type="term" value="C:cytoplasm"/>
    <property type="evidence" value="ECO:0007669"/>
    <property type="project" value="UniProtKB-SubCell"/>
</dbReference>
<evidence type="ECO:0000313" key="12">
    <source>
        <dbReference type="Proteomes" id="UP000009047"/>
    </source>
</evidence>
<gene>
    <name evidence="5" type="primary">lipB</name>
    <name evidence="11" type="ordered locus">Deba_0717</name>
</gene>
<dbReference type="InterPro" id="IPR045864">
    <property type="entry name" value="aa-tRNA-synth_II/BPL/LPL"/>
</dbReference>
<evidence type="ECO:0000256" key="5">
    <source>
        <dbReference type="HAMAP-Rule" id="MF_00013"/>
    </source>
</evidence>
<accession>E1QEV3</accession>
<evidence type="ECO:0000256" key="6">
    <source>
        <dbReference type="PIRNR" id="PIRNR016262"/>
    </source>
</evidence>
<evidence type="ECO:0000256" key="1">
    <source>
        <dbReference type="ARBA" id="ARBA00004821"/>
    </source>
</evidence>
<feature type="site" description="Lowers pKa of active site Cys" evidence="5 9">
    <location>
        <position position="144"/>
    </location>
</feature>
<dbReference type="Pfam" id="PF21948">
    <property type="entry name" value="LplA-B_cat"/>
    <property type="match status" value="1"/>
</dbReference>
<evidence type="ECO:0000313" key="11">
    <source>
        <dbReference type="EMBL" id="ADK84089.1"/>
    </source>
</evidence>
<dbReference type="EC" id="2.3.1.181" evidence="5 6"/>
<dbReference type="RefSeq" id="WP_013257544.1">
    <property type="nucleotide sequence ID" value="NC_014365.1"/>
</dbReference>
<evidence type="ECO:0000256" key="7">
    <source>
        <dbReference type="PIRSR" id="PIRSR016262-1"/>
    </source>
</evidence>
<comment type="miscellaneous">
    <text evidence="5">In the reaction, the free carboxyl group of octanoic acid is attached via an amide linkage to the epsilon-amino group of a specific lysine residue of lipoyl domains of lipoate-dependent enzymes.</text>
</comment>
<dbReference type="InterPro" id="IPR004143">
    <property type="entry name" value="BPL_LPL_catalytic"/>
</dbReference>
<evidence type="ECO:0000256" key="9">
    <source>
        <dbReference type="PIRSR" id="PIRSR016262-3"/>
    </source>
</evidence>
<dbReference type="UniPathway" id="UPA00538">
    <property type="reaction ID" value="UER00592"/>
</dbReference>